<comment type="caution">
    <text evidence="1">The sequence shown here is derived from an EMBL/GenBank/DDBJ whole genome shotgun (WGS) entry which is preliminary data.</text>
</comment>
<dbReference type="EMBL" id="RZIJ01000004">
    <property type="protein sequence ID" value="RUQ74227.1"/>
    <property type="molecule type" value="Genomic_DNA"/>
</dbReference>
<name>A0A3S0WNL2_9PROT</name>
<dbReference type="InterPro" id="IPR022025">
    <property type="entry name" value="Amidoligase_2"/>
</dbReference>
<dbReference type="AlphaFoldDB" id="A0A3S0WNL2"/>
<sequence>MIIPPILPPLRSAPDGSPRRVGVELEFADLDAPSAAAAVRALYGGTVTQENPHRCIIAGTRFGTFTVELDMRSAHPGGGPKILDPLRPLWGNIGSLVMPFEIATPPMPFDRLGELEALVGALRERGAAGTQASPLFAFGMHLNPEVARTDGDYILDHLKAFLVLAPWLRGEIKVDPTRRLSGFIAAFPVEYAVTVVDPDYRPDRDRLIGDYLAANPTRNRELDLLPLFAHLDPDRLAATMADPHVRPRPTFHYRLPNARLGDPGWSLTADWNRWVAVEELAADRERLDQMGRDYRDFAARKALDSWAAEVASRLPTPIDPVAG</sequence>
<dbReference type="RefSeq" id="WP_126996425.1">
    <property type="nucleotide sequence ID" value="NZ_JBNPXW010000007.1"/>
</dbReference>
<organism evidence="1 2">
    <name type="scientific">Azospirillum doebereinerae</name>
    <dbReference type="NCBI Taxonomy" id="92933"/>
    <lineage>
        <taxon>Bacteria</taxon>
        <taxon>Pseudomonadati</taxon>
        <taxon>Pseudomonadota</taxon>
        <taxon>Alphaproteobacteria</taxon>
        <taxon>Rhodospirillales</taxon>
        <taxon>Azospirillaceae</taxon>
        <taxon>Azospirillum</taxon>
    </lineage>
</organism>
<evidence type="ECO:0008006" key="3">
    <source>
        <dbReference type="Google" id="ProtNLM"/>
    </source>
</evidence>
<dbReference type="Proteomes" id="UP000280346">
    <property type="component" value="Unassembled WGS sequence"/>
</dbReference>
<dbReference type="Pfam" id="PF12224">
    <property type="entry name" value="Amidoligase_2"/>
    <property type="match status" value="1"/>
</dbReference>
<gene>
    <name evidence="1" type="ORF">EJ913_07715</name>
</gene>
<accession>A0A3S0WNL2</accession>
<evidence type="ECO:0000313" key="1">
    <source>
        <dbReference type="EMBL" id="RUQ74227.1"/>
    </source>
</evidence>
<evidence type="ECO:0000313" key="2">
    <source>
        <dbReference type="Proteomes" id="UP000280346"/>
    </source>
</evidence>
<keyword evidence="2" id="KW-1185">Reference proteome</keyword>
<protein>
    <recommendedName>
        <fullName evidence="3">Amidoligase enzyme</fullName>
    </recommendedName>
</protein>
<reference evidence="1 2" key="1">
    <citation type="submission" date="2018-12" db="EMBL/GenBank/DDBJ databases">
        <authorList>
            <person name="Yang Y."/>
        </authorList>
    </citation>
    <scope>NUCLEOTIDE SEQUENCE [LARGE SCALE GENOMIC DNA]</scope>
    <source>
        <strain evidence="1 2">GSF71</strain>
    </source>
</reference>
<dbReference type="OrthoDB" id="5597599at2"/>
<proteinExistence type="predicted"/>